<dbReference type="GO" id="GO:0016020">
    <property type="term" value="C:membrane"/>
    <property type="evidence" value="ECO:0007669"/>
    <property type="project" value="UniProtKB-SubCell"/>
</dbReference>
<organism evidence="7 8">
    <name type="scientific">Clytia hemisphaerica</name>
    <dbReference type="NCBI Taxonomy" id="252671"/>
    <lineage>
        <taxon>Eukaryota</taxon>
        <taxon>Metazoa</taxon>
        <taxon>Cnidaria</taxon>
        <taxon>Hydrozoa</taxon>
        <taxon>Hydroidolina</taxon>
        <taxon>Leptothecata</taxon>
        <taxon>Obeliida</taxon>
        <taxon>Clytiidae</taxon>
        <taxon>Clytia</taxon>
    </lineage>
</organism>
<feature type="transmembrane region" description="Helical" evidence="5">
    <location>
        <begin position="396"/>
        <end position="417"/>
    </location>
</feature>
<dbReference type="AlphaFoldDB" id="A0A7M5WW02"/>
<feature type="transmembrane region" description="Helical" evidence="5">
    <location>
        <begin position="458"/>
        <end position="477"/>
    </location>
</feature>
<evidence type="ECO:0000256" key="2">
    <source>
        <dbReference type="ARBA" id="ARBA00022692"/>
    </source>
</evidence>
<reference evidence="7" key="1">
    <citation type="submission" date="2021-01" db="UniProtKB">
        <authorList>
            <consortium name="EnsemblMetazoa"/>
        </authorList>
    </citation>
    <scope>IDENTIFICATION</scope>
</reference>
<dbReference type="SUPFAM" id="SSF103473">
    <property type="entry name" value="MFS general substrate transporter"/>
    <property type="match status" value="1"/>
</dbReference>
<dbReference type="OrthoDB" id="5958014at2759"/>
<protein>
    <recommendedName>
        <fullName evidence="6">Major facilitator superfamily (MFS) profile domain-containing protein</fullName>
    </recommendedName>
</protein>
<sequence length="512" mass="58088">MSEGKEKDNLNVDDFLGFVGEFGKFQKILTLIFAFMLWPYFFVYYVMYFAALKPEWRCAANSTACQFNGTFTHEDKYRCGISRSDWEYVQPKDYSIIVQYDLSCDNDWLVFLATSITFVGGVFGAIFLGWYSDNFGRKKILYICFFFVILTNFLLIFMPNIASLIVFRFMTGFLVASVHPCYYVTLNETVGEKYRAIAGNTLWFLYTAALCMMSLKSYLLDNWKYFIIACTLPYLPFLLSYKFVPESVRWLRLKGRVDEAMEIFRRMADWNGKVLEPTVMLSPGTHAAKMTSPIDVFRNGKRMAIHTVILIYCFYATALIYHGLLLAADNLGAGSIHLNFVLLSLVEFPAAILSAYSANRFGRLKSTAIPILLCGVLTVIIPFIPDTSTTTRVIRVFVGIFGKFWIAFCFDTIEVLVCEVYPTNIRSEAFSIMSISNWVGGASAPWVSKGLEKFDIALPNYVMGILGIVAGCLCYFLPETNGVALKEINDEVNSTSNKVDTEMANFSKDRND</sequence>
<feature type="domain" description="Major facilitator superfamily (MFS) profile" evidence="6">
    <location>
        <begin position="32"/>
        <end position="482"/>
    </location>
</feature>
<dbReference type="Gene3D" id="1.20.1250.20">
    <property type="entry name" value="MFS general substrate transporter like domains"/>
    <property type="match status" value="1"/>
</dbReference>
<evidence type="ECO:0000256" key="4">
    <source>
        <dbReference type="ARBA" id="ARBA00023136"/>
    </source>
</evidence>
<feature type="transmembrane region" description="Helical" evidence="5">
    <location>
        <begin position="197"/>
        <end position="219"/>
    </location>
</feature>
<dbReference type="Pfam" id="PF00083">
    <property type="entry name" value="Sugar_tr"/>
    <property type="match status" value="1"/>
</dbReference>
<dbReference type="PANTHER" id="PTHR24064">
    <property type="entry name" value="SOLUTE CARRIER FAMILY 22 MEMBER"/>
    <property type="match status" value="1"/>
</dbReference>
<keyword evidence="4 5" id="KW-0472">Membrane</keyword>
<evidence type="ECO:0000313" key="8">
    <source>
        <dbReference type="Proteomes" id="UP000594262"/>
    </source>
</evidence>
<feature type="transmembrane region" description="Helical" evidence="5">
    <location>
        <begin position="28"/>
        <end position="47"/>
    </location>
</feature>
<name>A0A7M5WW02_9CNID</name>
<feature type="transmembrane region" description="Helical" evidence="5">
    <location>
        <begin position="225"/>
        <end position="244"/>
    </location>
</feature>
<evidence type="ECO:0000256" key="1">
    <source>
        <dbReference type="ARBA" id="ARBA00004141"/>
    </source>
</evidence>
<feature type="transmembrane region" description="Helical" evidence="5">
    <location>
        <begin position="336"/>
        <end position="356"/>
    </location>
</feature>
<feature type="transmembrane region" description="Helical" evidence="5">
    <location>
        <begin position="165"/>
        <end position="185"/>
    </location>
</feature>
<accession>A0A7M5WW02</accession>
<dbReference type="GO" id="GO:0022857">
    <property type="term" value="F:transmembrane transporter activity"/>
    <property type="evidence" value="ECO:0007669"/>
    <property type="project" value="InterPro"/>
</dbReference>
<evidence type="ECO:0000259" key="6">
    <source>
        <dbReference type="PROSITE" id="PS50850"/>
    </source>
</evidence>
<dbReference type="InterPro" id="IPR020846">
    <property type="entry name" value="MFS_dom"/>
</dbReference>
<dbReference type="RefSeq" id="XP_066926697.1">
    <property type="nucleotide sequence ID" value="XM_067070596.1"/>
</dbReference>
<keyword evidence="2 5" id="KW-0812">Transmembrane</keyword>
<dbReference type="InterPro" id="IPR036259">
    <property type="entry name" value="MFS_trans_sf"/>
</dbReference>
<feature type="transmembrane region" description="Helical" evidence="5">
    <location>
        <begin position="303"/>
        <end position="324"/>
    </location>
</feature>
<feature type="transmembrane region" description="Helical" evidence="5">
    <location>
        <begin position="368"/>
        <end position="384"/>
    </location>
</feature>
<dbReference type="EnsemblMetazoa" id="CLYHEMT013695.1">
    <property type="protein sequence ID" value="CLYHEMP013695.1"/>
    <property type="gene ID" value="CLYHEMG013695"/>
</dbReference>
<dbReference type="GeneID" id="136814093"/>
<comment type="subcellular location">
    <subcellularLocation>
        <location evidence="1">Membrane</location>
        <topology evidence="1">Multi-pass membrane protein</topology>
    </subcellularLocation>
</comment>
<feature type="transmembrane region" description="Helical" evidence="5">
    <location>
        <begin position="140"/>
        <end position="159"/>
    </location>
</feature>
<dbReference type="InterPro" id="IPR005828">
    <property type="entry name" value="MFS_sugar_transport-like"/>
</dbReference>
<keyword evidence="8" id="KW-1185">Reference proteome</keyword>
<dbReference type="Proteomes" id="UP000594262">
    <property type="component" value="Unplaced"/>
</dbReference>
<feature type="transmembrane region" description="Helical" evidence="5">
    <location>
        <begin position="108"/>
        <end position="128"/>
    </location>
</feature>
<evidence type="ECO:0000256" key="3">
    <source>
        <dbReference type="ARBA" id="ARBA00022989"/>
    </source>
</evidence>
<evidence type="ECO:0000256" key="5">
    <source>
        <dbReference type="SAM" id="Phobius"/>
    </source>
</evidence>
<keyword evidence="3 5" id="KW-1133">Transmembrane helix</keyword>
<dbReference type="PROSITE" id="PS50850">
    <property type="entry name" value="MFS"/>
    <property type="match status" value="1"/>
</dbReference>
<proteinExistence type="predicted"/>
<evidence type="ECO:0000313" key="7">
    <source>
        <dbReference type="EnsemblMetazoa" id="CLYHEMP013695.1"/>
    </source>
</evidence>